<proteinExistence type="predicted"/>
<protein>
    <submittedName>
        <fullName evidence="1">Uncharacterized protein</fullName>
    </submittedName>
</protein>
<sequence length="124" mass="14040">MVRYDLEQKVFMNLSFQGQPGVQRTNKDRHNRSRKALGLIQRNERLIFRALGLPSRCKSSVRSFKRQSAKRVYVPSATKCELAGDKETSFRALPLAEFVTQHQGPVGAKMVPNAVQNSPSLLRL</sequence>
<reference evidence="1 2" key="1">
    <citation type="submission" date="2021-06" db="EMBL/GenBank/DDBJ databases">
        <title>Caerostris extrusa draft genome.</title>
        <authorList>
            <person name="Kono N."/>
            <person name="Arakawa K."/>
        </authorList>
    </citation>
    <scope>NUCLEOTIDE SEQUENCE [LARGE SCALE GENOMIC DNA]</scope>
</reference>
<evidence type="ECO:0000313" key="1">
    <source>
        <dbReference type="EMBL" id="GIY89577.1"/>
    </source>
</evidence>
<dbReference type="AlphaFoldDB" id="A0AAV4X376"/>
<dbReference type="Proteomes" id="UP001054945">
    <property type="component" value="Unassembled WGS sequence"/>
</dbReference>
<comment type="caution">
    <text evidence="1">The sequence shown here is derived from an EMBL/GenBank/DDBJ whole genome shotgun (WGS) entry which is preliminary data.</text>
</comment>
<organism evidence="1 2">
    <name type="scientific">Caerostris extrusa</name>
    <name type="common">Bark spider</name>
    <name type="synonym">Caerostris bankana</name>
    <dbReference type="NCBI Taxonomy" id="172846"/>
    <lineage>
        <taxon>Eukaryota</taxon>
        <taxon>Metazoa</taxon>
        <taxon>Ecdysozoa</taxon>
        <taxon>Arthropoda</taxon>
        <taxon>Chelicerata</taxon>
        <taxon>Arachnida</taxon>
        <taxon>Araneae</taxon>
        <taxon>Araneomorphae</taxon>
        <taxon>Entelegynae</taxon>
        <taxon>Araneoidea</taxon>
        <taxon>Araneidae</taxon>
        <taxon>Caerostris</taxon>
    </lineage>
</organism>
<evidence type="ECO:0000313" key="2">
    <source>
        <dbReference type="Proteomes" id="UP001054945"/>
    </source>
</evidence>
<keyword evidence="2" id="KW-1185">Reference proteome</keyword>
<dbReference type="EMBL" id="BPLR01017226">
    <property type="protein sequence ID" value="GIY89577.1"/>
    <property type="molecule type" value="Genomic_DNA"/>
</dbReference>
<gene>
    <name evidence="1" type="ORF">CEXT_103111</name>
</gene>
<accession>A0AAV4X376</accession>
<name>A0AAV4X376_CAEEX</name>